<dbReference type="InterPro" id="IPR036322">
    <property type="entry name" value="WD40_repeat_dom_sf"/>
</dbReference>
<dbReference type="SUPFAM" id="SSF50978">
    <property type="entry name" value="WD40 repeat-like"/>
    <property type="match status" value="1"/>
</dbReference>
<dbReference type="GO" id="GO:0000226">
    <property type="term" value="P:microtubule cytoskeleton organization"/>
    <property type="evidence" value="ECO:0007669"/>
    <property type="project" value="TreeGrafter"/>
</dbReference>
<feature type="region of interest" description="Disordered" evidence="5">
    <location>
        <begin position="263"/>
        <end position="291"/>
    </location>
</feature>
<dbReference type="GO" id="GO:0008017">
    <property type="term" value="F:microtubule binding"/>
    <property type="evidence" value="ECO:0007669"/>
    <property type="project" value="TreeGrafter"/>
</dbReference>
<dbReference type="Pfam" id="PF03607">
    <property type="entry name" value="DCX"/>
    <property type="match status" value="1"/>
</dbReference>
<name>A0A8B8ETU3_CRAVI</name>
<feature type="compositionally biased region" description="Basic and acidic residues" evidence="5">
    <location>
        <begin position="43"/>
        <end position="58"/>
    </location>
</feature>
<dbReference type="InterPro" id="IPR003533">
    <property type="entry name" value="Doublecortin_dom"/>
</dbReference>
<evidence type="ECO:0000313" key="8">
    <source>
        <dbReference type="RefSeq" id="XP_022343337.1"/>
    </source>
</evidence>
<feature type="repeat" description="WD" evidence="4">
    <location>
        <begin position="1186"/>
        <end position="1227"/>
    </location>
</feature>
<dbReference type="RefSeq" id="XP_022343337.1">
    <property type="nucleotide sequence ID" value="XM_022487629.1"/>
</dbReference>
<dbReference type="GO" id="GO:0035556">
    <property type="term" value="P:intracellular signal transduction"/>
    <property type="evidence" value="ECO:0007669"/>
    <property type="project" value="InterPro"/>
</dbReference>
<sequence>MFQLPGIYLPLSWSSQIVAGSLVHSRVAGITEMYQTKNPSPQHNRDRYRNSLRESKDNLRRRRSKEIRSRREIELEEDLVKTGSEDENDAHRHKPYRRRKYDRNKEEKTYSKLNKERREWKNQKVRKEEMLRFNDRQRKRPLGQEKQFKQYGNIRSVPNLKVTYLGSRQRGSEGIAGGVPARVPKMDSQDESLPYKTSVRRKPPNTHDLEKLMDTYRERHPQTHLSNSVSNSDLSVVDDPRAKARNKRASILNRAERLLHSRRVKEDYSSGEDGDTEKSDKNDSVNVVQKRRVDYPSSDDDKYVMVKTTVSPTDSDFFTDLDVALPPIPQFDTPSGKSLPSMTKSEIPVYSDDEYEVYPAQRPHTDTYRDYPPFVMGRYEQSKMNSDVNDKTAVHRTTDRRGKRVSFFRNGDKDFKGVNVCINPKQFLNFEALLVYLNDRIETSSGVRYVFSLPDGKEIKSVTAFQQGRSYIVSSVKKPALDIPYGQSRENFWNNKKPSAGRVRKEELELFKRSDSPRSIPKNKPRVITVINNEYRDRREKFYINPNTRHNFEDLLLTMGDMTNIDIHALYTEKQPHRKVESFSQLFNEFKSQDNFIACGPELVPLKPENVKRPAPSSNSGSDSISVASRMKKFHRANEGDLDEINEYEMERSPSPHENILNGVLVNGYQEPVSFRNNYDTGDCVKLNIRGKVREYFPPSITYPDDDGQRPDKKLKLEWIYGFHAREGCKSLVVFRTGELLYYVAAVAVFYRRNDERGDEKGDTQRHYLGHTEDISCLTLHPTENWVASGQVAGKENPAHVRIWDGEKLTTYHVIGIGFFSQGIASIGFSEQSKGGFMCVVDMCDKHVLSIWDWEKERMIAKTTKTTTKAVNCCCFYKYDDTLLITYGADHLFFWRLFWDPVSGQDGKLYRDKLSGVFEDDTQPAMVTSHAFSCTGDVITGDSNGSILVWTKNSEYVFKTNKEVSAGMKACHMKPVDVLCMMGDNTLLSGGGTFIKSWDSINNYRKISKREIPDIAGNVRAIVPQRGHGADGQIYVGTSKSCILAGSLPNKFRFIIQGHCKEIWAVAAVPGESSFITTAHDQFVFKWSSATHRVLWRSHMEKPSTALAVDCRGLFVAVGSVAGRFFVLNAKNGMHIITVQVGKTQINTLKYSPDNAMLAVGCDDGHIHVFYVHDEGQIYRKNNIILRGHSKFVTNLDWSTDSRYLQSTDGDFELFYWNIQRMEREDPRTLRDCNWQTYTCCAGHPLMGPWTSCDAGENVSVVARSNYREILVTGDNTGRIKVFKYPASTTMPACRWTKLYSSTVTALEFLYDDSFAVSAAGKSPVLAQWSVVDTFSGQLNNT</sequence>
<keyword evidence="7" id="KW-1185">Reference proteome</keyword>
<dbReference type="Gene3D" id="2.130.10.10">
    <property type="entry name" value="YVTN repeat-like/Quinoprotein amine dehydrogenase"/>
    <property type="match status" value="2"/>
</dbReference>
<evidence type="ECO:0000259" key="6">
    <source>
        <dbReference type="PROSITE" id="PS50309"/>
    </source>
</evidence>
<dbReference type="SUPFAM" id="SSF50998">
    <property type="entry name" value="Quinoprotein alcohol dehydrogenase-like"/>
    <property type="match status" value="1"/>
</dbReference>
<feature type="compositionally biased region" description="Basic and acidic residues" evidence="5">
    <location>
        <begin position="103"/>
        <end position="115"/>
    </location>
</feature>
<accession>A0A8B8ETU3</accession>
<protein>
    <submittedName>
        <fullName evidence="8">Echinoderm microtubule-associated protein-like 1 isoform X3</fullName>
    </submittedName>
</protein>
<feature type="domain" description="Doublecortin" evidence="6">
    <location>
        <begin position="526"/>
        <end position="609"/>
    </location>
</feature>
<dbReference type="InterPro" id="IPR005108">
    <property type="entry name" value="HELP"/>
</dbReference>
<dbReference type="SMART" id="SM00320">
    <property type="entry name" value="WD40"/>
    <property type="match status" value="8"/>
</dbReference>
<evidence type="ECO:0000256" key="4">
    <source>
        <dbReference type="PROSITE-ProRule" id="PRU00221"/>
    </source>
</evidence>
<dbReference type="InterPro" id="IPR050630">
    <property type="entry name" value="WD_repeat_EMAP"/>
</dbReference>
<feature type="domain" description="Doublecortin" evidence="6">
    <location>
        <begin position="403"/>
        <end position="486"/>
    </location>
</feature>
<reference evidence="8" key="1">
    <citation type="submission" date="2025-08" db="UniProtKB">
        <authorList>
            <consortium name="RefSeq"/>
        </authorList>
    </citation>
    <scope>IDENTIFICATION</scope>
    <source>
        <tissue evidence="8">Whole sample</tissue>
    </source>
</reference>
<gene>
    <name evidence="8" type="primary">LOC111136638</name>
</gene>
<dbReference type="Pfam" id="PF03451">
    <property type="entry name" value="HELP"/>
    <property type="match status" value="1"/>
</dbReference>
<dbReference type="Pfam" id="PF23414">
    <property type="entry name" value="Beta-prop_EML_2"/>
    <property type="match status" value="1"/>
</dbReference>
<dbReference type="InterPro" id="IPR011047">
    <property type="entry name" value="Quinoprotein_ADH-like_sf"/>
</dbReference>
<comment type="similarity">
    <text evidence="1">Belongs to the WD repeat EMAP family.</text>
</comment>
<proteinExistence type="inferred from homology"/>
<dbReference type="PROSITE" id="PS50309">
    <property type="entry name" value="DC"/>
    <property type="match status" value="2"/>
</dbReference>
<dbReference type="PANTHER" id="PTHR13720">
    <property type="entry name" value="WD-40 REPEAT PROTEIN"/>
    <property type="match status" value="1"/>
</dbReference>
<dbReference type="SUPFAM" id="SSF89837">
    <property type="entry name" value="Doublecortin (DC)"/>
    <property type="match status" value="2"/>
</dbReference>
<dbReference type="Proteomes" id="UP000694844">
    <property type="component" value="Chromosome 5"/>
</dbReference>
<dbReference type="Pfam" id="PF23409">
    <property type="entry name" value="Beta-prop_EML"/>
    <property type="match status" value="1"/>
</dbReference>
<keyword evidence="2 4" id="KW-0853">WD repeat</keyword>
<dbReference type="InterPro" id="IPR055439">
    <property type="entry name" value="Beta-prop_EML_1st"/>
</dbReference>
<feature type="compositionally biased region" description="Low complexity" evidence="5">
    <location>
        <begin position="225"/>
        <end position="237"/>
    </location>
</feature>
<feature type="region of interest" description="Disordered" evidence="5">
    <location>
        <begin position="171"/>
        <end position="207"/>
    </location>
</feature>
<dbReference type="PANTHER" id="PTHR13720:SF55">
    <property type="entry name" value="ECHINODERM MICROTUBULE-ASSOCIATED PROTEIN-LIKE CG42247"/>
    <property type="match status" value="1"/>
</dbReference>
<dbReference type="GeneID" id="111136638"/>
<dbReference type="InterPro" id="IPR001680">
    <property type="entry name" value="WD40_rpt"/>
</dbReference>
<dbReference type="GO" id="GO:0072686">
    <property type="term" value="C:mitotic spindle"/>
    <property type="evidence" value="ECO:0007669"/>
    <property type="project" value="TreeGrafter"/>
</dbReference>
<dbReference type="Gene3D" id="3.10.20.230">
    <property type="entry name" value="Doublecortin domain"/>
    <property type="match status" value="2"/>
</dbReference>
<evidence type="ECO:0000256" key="3">
    <source>
        <dbReference type="ARBA" id="ARBA00022737"/>
    </source>
</evidence>
<dbReference type="PROSITE" id="PS50294">
    <property type="entry name" value="WD_REPEATS_REGION"/>
    <property type="match status" value="1"/>
</dbReference>
<dbReference type="InterPro" id="IPR015943">
    <property type="entry name" value="WD40/YVTN_repeat-like_dom_sf"/>
</dbReference>
<organism evidence="7 8">
    <name type="scientific">Crassostrea virginica</name>
    <name type="common">Eastern oyster</name>
    <dbReference type="NCBI Taxonomy" id="6565"/>
    <lineage>
        <taxon>Eukaryota</taxon>
        <taxon>Metazoa</taxon>
        <taxon>Spiralia</taxon>
        <taxon>Lophotrochozoa</taxon>
        <taxon>Mollusca</taxon>
        <taxon>Bivalvia</taxon>
        <taxon>Autobranchia</taxon>
        <taxon>Pteriomorphia</taxon>
        <taxon>Ostreida</taxon>
        <taxon>Ostreoidea</taxon>
        <taxon>Ostreidae</taxon>
        <taxon>Crassostrea</taxon>
    </lineage>
</organism>
<dbReference type="InterPro" id="IPR036572">
    <property type="entry name" value="Doublecortin_dom_sf"/>
</dbReference>
<dbReference type="InterPro" id="IPR055442">
    <property type="entry name" value="Beta-prop_EML-like_2nd"/>
</dbReference>
<feature type="compositionally biased region" description="Basic residues" evidence="5">
    <location>
        <begin position="91"/>
        <end position="102"/>
    </location>
</feature>
<feature type="region of interest" description="Disordered" evidence="5">
    <location>
        <begin position="82"/>
        <end position="115"/>
    </location>
</feature>
<dbReference type="OrthoDB" id="47802at2759"/>
<evidence type="ECO:0000256" key="1">
    <source>
        <dbReference type="ARBA" id="ARBA00006489"/>
    </source>
</evidence>
<dbReference type="PROSITE" id="PS50082">
    <property type="entry name" value="WD_REPEATS_2"/>
    <property type="match status" value="1"/>
</dbReference>
<feature type="region of interest" description="Disordered" evidence="5">
    <location>
        <begin position="36"/>
        <end position="66"/>
    </location>
</feature>
<evidence type="ECO:0000256" key="2">
    <source>
        <dbReference type="ARBA" id="ARBA00022574"/>
    </source>
</evidence>
<feature type="region of interest" description="Disordered" evidence="5">
    <location>
        <begin position="221"/>
        <end position="249"/>
    </location>
</feature>
<keyword evidence="3" id="KW-0677">Repeat</keyword>
<evidence type="ECO:0000256" key="5">
    <source>
        <dbReference type="SAM" id="MobiDB-lite"/>
    </source>
</evidence>
<dbReference type="SMART" id="SM00537">
    <property type="entry name" value="DCX"/>
    <property type="match status" value="1"/>
</dbReference>
<evidence type="ECO:0000313" key="7">
    <source>
        <dbReference type="Proteomes" id="UP000694844"/>
    </source>
</evidence>